<dbReference type="RefSeq" id="XP_064664557.1">
    <property type="nucleotide sequence ID" value="XM_064816458.1"/>
</dbReference>
<dbReference type="PANTHER" id="PTHR42059:SF1">
    <property type="entry name" value="TNT DOMAIN-CONTAINING PROTEIN"/>
    <property type="match status" value="1"/>
</dbReference>
<organism evidence="3 4">
    <name type="scientific">Canariomyces notabilis</name>
    <dbReference type="NCBI Taxonomy" id="2074819"/>
    <lineage>
        <taxon>Eukaryota</taxon>
        <taxon>Fungi</taxon>
        <taxon>Dikarya</taxon>
        <taxon>Ascomycota</taxon>
        <taxon>Pezizomycotina</taxon>
        <taxon>Sordariomycetes</taxon>
        <taxon>Sordariomycetidae</taxon>
        <taxon>Sordariales</taxon>
        <taxon>Chaetomiaceae</taxon>
        <taxon>Canariomyces</taxon>
    </lineage>
</organism>
<evidence type="ECO:0000259" key="2">
    <source>
        <dbReference type="Pfam" id="PF14021"/>
    </source>
</evidence>
<feature type="chain" id="PRO_5042985359" description="TNT domain-containing protein" evidence="1">
    <location>
        <begin position="19"/>
        <end position="178"/>
    </location>
</feature>
<evidence type="ECO:0000313" key="3">
    <source>
        <dbReference type="EMBL" id="KAK4106987.1"/>
    </source>
</evidence>
<protein>
    <recommendedName>
        <fullName evidence="2">TNT domain-containing protein</fullName>
    </recommendedName>
</protein>
<gene>
    <name evidence="3" type="ORF">N656DRAFT_785796</name>
</gene>
<dbReference type="EMBL" id="MU853389">
    <property type="protein sequence ID" value="KAK4106987.1"/>
    <property type="molecule type" value="Genomic_DNA"/>
</dbReference>
<dbReference type="Proteomes" id="UP001302812">
    <property type="component" value="Unassembled WGS sequence"/>
</dbReference>
<dbReference type="PANTHER" id="PTHR42059">
    <property type="entry name" value="TNT DOMAIN-CONTAINING PROTEIN"/>
    <property type="match status" value="1"/>
</dbReference>
<dbReference type="AlphaFoldDB" id="A0AAN6QGW0"/>
<accession>A0AAN6QGW0</accession>
<feature type="domain" description="TNT" evidence="2">
    <location>
        <begin position="135"/>
        <end position="171"/>
    </location>
</feature>
<evidence type="ECO:0000313" key="4">
    <source>
        <dbReference type="Proteomes" id="UP001302812"/>
    </source>
</evidence>
<dbReference type="GO" id="GO:0050135">
    <property type="term" value="F:NADP+ nucleosidase activity"/>
    <property type="evidence" value="ECO:0007669"/>
    <property type="project" value="InterPro"/>
</dbReference>
<dbReference type="GeneID" id="89940583"/>
<reference evidence="3" key="2">
    <citation type="submission" date="2023-05" db="EMBL/GenBank/DDBJ databases">
        <authorList>
            <consortium name="Lawrence Berkeley National Laboratory"/>
            <person name="Steindorff A."/>
            <person name="Hensen N."/>
            <person name="Bonometti L."/>
            <person name="Westerberg I."/>
            <person name="Brannstrom I.O."/>
            <person name="Guillou S."/>
            <person name="Cros-Aarteil S."/>
            <person name="Calhoun S."/>
            <person name="Haridas S."/>
            <person name="Kuo A."/>
            <person name="Mondo S."/>
            <person name="Pangilinan J."/>
            <person name="Riley R."/>
            <person name="Labutti K."/>
            <person name="Andreopoulos B."/>
            <person name="Lipzen A."/>
            <person name="Chen C."/>
            <person name="Yanf M."/>
            <person name="Daum C."/>
            <person name="Ng V."/>
            <person name="Clum A."/>
            <person name="Ohm R."/>
            <person name="Martin F."/>
            <person name="Silar P."/>
            <person name="Natvig D."/>
            <person name="Lalanne C."/>
            <person name="Gautier V."/>
            <person name="Ament-Velasquez S.L."/>
            <person name="Kruys A."/>
            <person name="Hutchinson M.I."/>
            <person name="Powell A.J."/>
            <person name="Barry K."/>
            <person name="Miller A.N."/>
            <person name="Grigoriev I.V."/>
            <person name="Debuchy R."/>
            <person name="Gladieux P."/>
            <person name="Thoren M.H."/>
            <person name="Johannesson H."/>
        </authorList>
    </citation>
    <scope>NUCLEOTIDE SEQUENCE</scope>
    <source>
        <strain evidence="3">CBS 508.74</strain>
    </source>
</reference>
<dbReference type="InterPro" id="IPR025331">
    <property type="entry name" value="TNT"/>
</dbReference>
<keyword evidence="4" id="KW-1185">Reference proteome</keyword>
<dbReference type="InterPro" id="IPR053024">
    <property type="entry name" value="Fungal_surface_NADase"/>
</dbReference>
<name>A0AAN6QGW0_9PEZI</name>
<sequence length="178" mass="18908">MKLAALVTILITPLPALSLAISPRSSTTSTQCGRRNTARYCAGTAYNTSLLHTYLCGDSRLGPTTFPDAESNPLSVILSPLFYDRLGGLCPGDFINAWFNTSTKWWNYPANNGFTVIQDGDGYGEDGAPILGNVTLPVDTLLDRFGSEGGTFVSPAGAPYSQRALPPSNLVAANSEEL</sequence>
<feature type="signal peptide" evidence="1">
    <location>
        <begin position="1"/>
        <end position="18"/>
    </location>
</feature>
<dbReference type="Pfam" id="PF14021">
    <property type="entry name" value="TNT"/>
    <property type="match status" value="1"/>
</dbReference>
<reference evidence="3" key="1">
    <citation type="journal article" date="2023" name="Mol. Phylogenet. Evol.">
        <title>Genome-scale phylogeny and comparative genomics of the fungal order Sordariales.</title>
        <authorList>
            <person name="Hensen N."/>
            <person name="Bonometti L."/>
            <person name="Westerberg I."/>
            <person name="Brannstrom I.O."/>
            <person name="Guillou S."/>
            <person name="Cros-Aarteil S."/>
            <person name="Calhoun S."/>
            <person name="Haridas S."/>
            <person name="Kuo A."/>
            <person name="Mondo S."/>
            <person name="Pangilinan J."/>
            <person name="Riley R."/>
            <person name="LaButti K."/>
            <person name="Andreopoulos B."/>
            <person name="Lipzen A."/>
            <person name="Chen C."/>
            <person name="Yan M."/>
            <person name="Daum C."/>
            <person name="Ng V."/>
            <person name="Clum A."/>
            <person name="Steindorff A."/>
            <person name="Ohm R.A."/>
            <person name="Martin F."/>
            <person name="Silar P."/>
            <person name="Natvig D.O."/>
            <person name="Lalanne C."/>
            <person name="Gautier V."/>
            <person name="Ament-Velasquez S.L."/>
            <person name="Kruys A."/>
            <person name="Hutchinson M.I."/>
            <person name="Powell A.J."/>
            <person name="Barry K."/>
            <person name="Miller A.N."/>
            <person name="Grigoriev I.V."/>
            <person name="Debuchy R."/>
            <person name="Gladieux P."/>
            <person name="Hiltunen Thoren M."/>
            <person name="Johannesson H."/>
        </authorList>
    </citation>
    <scope>NUCLEOTIDE SEQUENCE</scope>
    <source>
        <strain evidence="3">CBS 508.74</strain>
    </source>
</reference>
<evidence type="ECO:0000256" key="1">
    <source>
        <dbReference type="SAM" id="SignalP"/>
    </source>
</evidence>
<proteinExistence type="predicted"/>
<keyword evidence="1" id="KW-0732">Signal</keyword>
<comment type="caution">
    <text evidence="3">The sequence shown here is derived from an EMBL/GenBank/DDBJ whole genome shotgun (WGS) entry which is preliminary data.</text>
</comment>